<reference evidence="1 2" key="1">
    <citation type="submission" date="2018-08" db="EMBL/GenBank/DDBJ databases">
        <title>Diversity &amp; Physiological Properties of Lignin-Decomposing Actinobacteria from Soil.</title>
        <authorList>
            <person name="Roh S.G."/>
            <person name="Kim S.B."/>
        </authorList>
    </citation>
    <scope>NUCLEOTIDE SEQUENCE [LARGE SCALE GENOMIC DNA]</scope>
    <source>
        <strain evidence="1 2">MMS17-GH009</strain>
    </source>
</reference>
<dbReference type="Proteomes" id="UP000263377">
    <property type="component" value="Unassembled WGS sequence"/>
</dbReference>
<gene>
    <name evidence="1" type="ORF">DR950_03750</name>
</gene>
<dbReference type="AlphaFoldDB" id="A0A372ZN88"/>
<proteinExistence type="predicted"/>
<keyword evidence="2" id="KW-1185">Reference proteome</keyword>
<dbReference type="EMBL" id="QVIG01000001">
    <property type="protein sequence ID" value="RGD57024.1"/>
    <property type="molecule type" value="Genomic_DNA"/>
</dbReference>
<evidence type="ECO:0000313" key="1">
    <source>
        <dbReference type="EMBL" id="RGD57024.1"/>
    </source>
</evidence>
<sequence>MGRMVLTDLLQRGATALRVGAVKRGQAMGGPRPVLSGSTADDQLLTGADRKYEETVRSVQAF</sequence>
<name>A0A372ZN88_9ACTN</name>
<accession>A0A372ZN88</accession>
<evidence type="ECO:0000313" key="2">
    <source>
        <dbReference type="Proteomes" id="UP000263377"/>
    </source>
</evidence>
<organism evidence="1 2">
    <name type="scientific">Kitasatospora xanthocidica</name>
    <dbReference type="NCBI Taxonomy" id="83382"/>
    <lineage>
        <taxon>Bacteria</taxon>
        <taxon>Bacillati</taxon>
        <taxon>Actinomycetota</taxon>
        <taxon>Actinomycetes</taxon>
        <taxon>Kitasatosporales</taxon>
        <taxon>Streptomycetaceae</taxon>
        <taxon>Kitasatospora</taxon>
    </lineage>
</organism>
<protein>
    <submittedName>
        <fullName evidence="1">Uncharacterized protein</fullName>
    </submittedName>
</protein>
<comment type="caution">
    <text evidence="1">The sequence shown here is derived from an EMBL/GenBank/DDBJ whole genome shotgun (WGS) entry which is preliminary data.</text>
</comment>